<accession>J3M936</accession>
<reference evidence="1" key="1">
    <citation type="journal article" date="2013" name="Nat. Commun.">
        <title>Whole-genome sequencing of Oryza brachyantha reveals mechanisms underlying Oryza genome evolution.</title>
        <authorList>
            <person name="Chen J."/>
            <person name="Huang Q."/>
            <person name="Gao D."/>
            <person name="Wang J."/>
            <person name="Lang Y."/>
            <person name="Liu T."/>
            <person name="Li B."/>
            <person name="Bai Z."/>
            <person name="Luis Goicoechea J."/>
            <person name="Liang C."/>
            <person name="Chen C."/>
            <person name="Zhang W."/>
            <person name="Sun S."/>
            <person name="Liao Y."/>
            <person name="Zhang X."/>
            <person name="Yang L."/>
            <person name="Song C."/>
            <person name="Wang M."/>
            <person name="Shi J."/>
            <person name="Liu G."/>
            <person name="Liu J."/>
            <person name="Zhou H."/>
            <person name="Zhou W."/>
            <person name="Yu Q."/>
            <person name="An N."/>
            <person name="Chen Y."/>
            <person name="Cai Q."/>
            <person name="Wang B."/>
            <person name="Liu B."/>
            <person name="Min J."/>
            <person name="Huang Y."/>
            <person name="Wu H."/>
            <person name="Li Z."/>
            <person name="Zhang Y."/>
            <person name="Yin Y."/>
            <person name="Song W."/>
            <person name="Jiang J."/>
            <person name="Jackson S.A."/>
            <person name="Wing R.A."/>
            <person name="Wang J."/>
            <person name="Chen M."/>
        </authorList>
    </citation>
    <scope>NUCLEOTIDE SEQUENCE [LARGE SCALE GENOMIC DNA]</scope>
    <source>
        <strain evidence="1">cv. IRGC 101232</strain>
    </source>
</reference>
<dbReference type="Gramene" id="OB05G31100.1">
    <property type="protein sequence ID" value="OB05G31100.1"/>
    <property type="gene ID" value="OB05G31100"/>
</dbReference>
<keyword evidence="2" id="KW-1185">Reference proteome</keyword>
<reference evidence="1" key="2">
    <citation type="submission" date="2013-04" db="UniProtKB">
        <authorList>
            <consortium name="EnsemblPlants"/>
        </authorList>
    </citation>
    <scope>IDENTIFICATION</scope>
</reference>
<dbReference type="HOGENOM" id="CLU_2516264_0_0_1"/>
<evidence type="ECO:0000313" key="1">
    <source>
        <dbReference type="EnsemblPlants" id="OB05G31100.1"/>
    </source>
</evidence>
<dbReference type="AlphaFoldDB" id="J3M936"/>
<sequence length="85" mass="10131">MWKPFSLRSCEDIHYCLPSEAFHLLVFEAEDFLFFKCSNREQRLSSNAQAEAVWWNETWLSRTQIAYILTNYTDENFQKSKAVIS</sequence>
<organism evidence="1">
    <name type="scientific">Oryza brachyantha</name>
    <name type="common">malo sina</name>
    <dbReference type="NCBI Taxonomy" id="4533"/>
    <lineage>
        <taxon>Eukaryota</taxon>
        <taxon>Viridiplantae</taxon>
        <taxon>Streptophyta</taxon>
        <taxon>Embryophyta</taxon>
        <taxon>Tracheophyta</taxon>
        <taxon>Spermatophyta</taxon>
        <taxon>Magnoliopsida</taxon>
        <taxon>Liliopsida</taxon>
        <taxon>Poales</taxon>
        <taxon>Poaceae</taxon>
        <taxon>BOP clade</taxon>
        <taxon>Oryzoideae</taxon>
        <taxon>Oryzeae</taxon>
        <taxon>Oryzinae</taxon>
        <taxon>Oryza</taxon>
    </lineage>
</organism>
<evidence type="ECO:0000313" key="2">
    <source>
        <dbReference type="Proteomes" id="UP000006038"/>
    </source>
</evidence>
<name>J3M936_ORYBR</name>
<dbReference type="EnsemblPlants" id="OB05G31100.1">
    <property type="protein sequence ID" value="OB05G31100.1"/>
    <property type="gene ID" value="OB05G31100"/>
</dbReference>
<dbReference type="Proteomes" id="UP000006038">
    <property type="component" value="Chromosome 5"/>
</dbReference>
<proteinExistence type="predicted"/>
<protein>
    <submittedName>
        <fullName evidence="1">Uncharacterized protein</fullName>
    </submittedName>
</protein>